<dbReference type="InterPro" id="IPR010982">
    <property type="entry name" value="Lambda_DNA-bd_dom_sf"/>
</dbReference>
<dbReference type="PANTHER" id="PTHR46558">
    <property type="entry name" value="TRACRIPTIONAL REGULATORY PROTEIN-RELATED-RELATED"/>
    <property type="match status" value="1"/>
</dbReference>
<accession>A0A7W8G961</accession>
<dbReference type="CDD" id="cd00093">
    <property type="entry name" value="HTH_XRE"/>
    <property type="match status" value="1"/>
</dbReference>
<dbReference type="GO" id="GO:0003677">
    <property type="term" value="F:DNA binding"/>
    <property type="evidence" value="ECO:0007669"/>
    <property type="project" value="UniProtKB-KW"/>
</dbReference>
<feature type="domain" description="HTH cro/C1-type" evidence="2">
    <location>
        <begin position="5"/>
        <end position="59"/>
    </location>
</feature>
<protein>
    <submittedName>
        <fullName evidence="3">Transcriptional regulator with XRE-family HTH domain</fullName>
    </submittedName>
</protein>
<dbReference type="PANTHER" id="PTHR46558:SF4">
    <property type="entry name" value="DNA-BIDING PHAGE PROTEIN"/>
    <property type="match status" value="1"/>
</dbReference>
<dbReference type="InterPro" id="IPR001387">
    <property type="entry name" value="Cro/C1-type_HTH"/>
</dbReference>
<gene>
    <name evidence="3" type="ORF">HNP76_001445</name>
</gene>
<dbReference type="SUPFAM" id="SSF47413">
    <property type="entry name" value="lambda repressor-like DNA-binding domains"/>
    <property type="match status" value="1"/>
</dbReference>
<proteinExistence type="predicted"/>
<keyword evidence="1" id="KW-0238">DNA-binding</keyword>
<evidence type="ECO:0000313" key="4">
    <source>
        <dbReference type="Proteomes" id="UP000518887"/>
    </source>
</evidence>
<dbReference type="AlphaFoldDB" id="A0A7W8G961"/>
<dbReference type="PROSITE" id="PS50943">
    <property type="entry name" value="HTH_CROC1"/>
    <property type="match status" value="1"/>
</dbReference>
<evidence type="ECO:0000259" key="2">
    <source>
        <dbReference type="PROSITE" id="PS50943"/>
    </source>
</evidence>
<evidence type="ECO:0000313" key="3">
    <source>
        <dbReference type="EMBL" id="MBB5226077.1"/>
    </source>
</evidence>
<name>A0A7W8G961_9SPIR</name>
<comment type="caution">
    <text evidence="3">The sequence shown here is derived from an EMBL/GenBank/DDBJ whole genome shotgun (WGS) entry which is preliminary data.</text>
</comment>
<keyword evidence="4" id="KW-1185">Reference proteome</keyword>
<sequence length="104" mass="11930">MESVIKKLREQNRYTQVKLAEELGISRQALIKYENMEQEPPLSVIRAVAKIFSVSYECLIDNELPVESTSEDDTMIAELAKNFVKLNESEKKAVFEMARIMANC</sequence>
<dbReference type="RefSeq" id="WP_184659007.1">
    <property type="nucleotide sequence ID" value="NZ_CP031518.1"/>
</dbReference>
<dbReference type="Proteomes" id="UP000518887">
    <property type="component" value="Unassembled WGS sequence"/>
</dbReference>
<dbReference type="Pfam" id="PF01381">
    <property type="entry name" value="HTH_3"/>
    <property type="match status" value="1"/>
</dbReference>
<dbReference type="SMART" id="SM00530">
    <property type="entry name" value="HTH_XRE"/>
    <property type="match status" value="1"/>
</dbReference>
<reference evidence="3 4" key="1">
    <citation type="submission" date="2020-08" db="EMBL/GenBank/DDBJ databases">
        <title>Genomic Encyclopedia of Type Strains, Phase IV (KMG-IV): sequencing the most valuable type-strain genomes for metagenomic binning, comparative biology and taxonomic classification.</title>
        <authorList>
            <person name="Goeker M."/>
        </authorList>
    </citation>
    <scope>NUCLEOTIDE SEQUENCE [LARGE SCALE GENOMIC DNA]</scope>
    <source>
        <strain evidence="3 4">DSM 103462</strain>
    </source>
</reference>
<dbReference type="EMBL" id="JACHFQ010000004">
    <property type="protein sequence ID" value="MBB5226077.1"/>
    <property type="molecule type" value="Genomic_DNA"/>
</dbReference>
<dbReference type="Gene3D" id="1.10.260.40">
    <property type="entry name" value="lambda repressor-like DNA-binding domains"/>
    <property type="match status" value="1"/>
</dbReference>
<organism evidence="3 4">
    <name type="scientific">Treponema ruminis</name>
    <dbReference type="NCBI Taxonomy" id="744515"/>
    <lineage>
        <taxon>Bacteria</taxon>
        <taxon>Pseudomonadati</taxon>
        <taxon>Spirochaetota</taxon>
        <taxon>Spirochaetia</taxon>
        <taxon>Spirochaetales</taxon>
        <taxon>Treponemataceae</taxon>
        <taxon>Treponema</taxon>
    </lineage>
</organism>
<evidence type="ECO:0000256" key="1">
    <source>
        <dbReference type="ARBA" id="ARBA00023125"/>
    </source>
</evidence>